<dbReference type="InterPro" id="IPR036888">
    <property type="entry name" value="DNA_integrity_DisA_N_sf"/>
</dbReference>
<dbReference type="AlphaFoldDB" id="A0A0F6YHC8"/>
<name>A0A0F6YHC8_9BACT</name>
<organism evidence="2 3">
    <name type="scientific">Sandaracinus amylolyticus</name>
    <dbReference type="NCBI Taxonomy" id="927083"/>
    <lineage>
        <taxon>Bacteria</taxon>
        <taxon>Pseudomonadati</taxon>
        <taxon>Myxococcota</taxon>
        <taxon>Polyangia</taxon>
        <taxon>Polyangiales</taxon>
        <taxon>Sandaracinaceae</taxon>
        <taxon>Sandaracinus</taxon>
    </lineage>
</organism>
<gene>
    <name evidence="2" type="ORF">DB32_001027</name>
</gene>
<evidence type="ECO:0000259" key="1">
    <source>
        <dbReference type="Pfam" id="PF21751"/>
    </source>
</evidence>
<dbReference type="Proteomes" id="UP000034883">
    <property type="component" value="Chromosome"/>
</dbReference>
<feature type="domain" description="Probable sensor" evidence="1">
    <location>
        <begin position="25"/>
        <end position="120"/>
    </location>
</feature>
<proteinExistence type="predicted"/>
<evidence type="ECO:0000313" key="2">
    <source>
        <dbReference type="EMBL" id="AKF03878.1"/>
    </source>
</evidence>
<dbReference type="KEGG" id="samy:DB32_001027"/>
<sequence>MTEIFHYPDDLEALVASQWPADLSPDPLAEFRRALLEVAYHASMLREEGRPVRVRVALARQPEREAEALPAVGPLVLRLDRTRPFHVDELRRIAVAAPFETAVVAVEPDARGELRIWGIMTTGAQWLAPTWGGRTRAVVMLPKTVVHVRGPARISVHAGDHFVAGLEGGRLVTLRTDVFSSRWMPALFESVRNELVQQHAAERAPDWPALDESLVRSISQQMVRRALWLMREAHHGGTILFTEPDAHGEALFSTLFRAKYRFAREPARARYRALLRVITSELARARGNGGRAITADDFVVHSHDLAEIESAVFELSRTLASLSAVDGAVVLSKRFELLAFGVEVAPPHGRVVHDGLRVHRALDTEGEVTIEDDEENVGTRHRAAYRFVQAHPTGLAIVASQDGTIRFVACHDGRVTYYEQHVAG</sequence>
<dbReference type="EMBL" id="CP011125">
    <property type="protein sequence ID" value="AKF03878.1"/>
    <property type="molecule type" value="Genomic_DNA"/>
</dbReference>
<reference evidence="2 3" key="1">
    <citation type="submission" date="2015-03" db="EMBL/GenBank/DDBJ databases">
        <title>Genome assembly of Sandaracinus amylolyticus DSM 53668.</title>
        <authorList>
            <person name="Sharma G."/>
            <person name="Subramanian S."/>
        </authorList>
    </citation>
    <scope>NUCLEOTIDE SEQUENCE [LARGE SCALE GENOMIC DNA]</scope>
    <source>
        <strain evidence="2 3">DSM 53668</strain>
    </source>
</reference>
<dbReference type="OrthoDB" id="177520at2"/>
<accession>A0A0F6YHC8</accession>
<dbReference type="Pfam" id="PF21751">
    <property type="entry name" value="DACNV"/>
    <property type="match status" value="1"/>
</dbReference>
<dbReference type="STRING" id="927083.DB32_001027"/>
<keyword evidence="3" id="KW-1185">Reference proteome</keyword>
<dbReference type="SUPFAM" id="SSF143597">
    <property type="entry name" value="YojJ-like"/>
    <property type="match status" value="1"/>
</dbReference>
<evidence type="ECO:0000313" key="3">
    <source>
        <dbReference type="Proteomes" id="UP000034883"/>
    </source>
</evidence>
<dbReference type="InterPro" id="IPR048551">
    <property type="entry name" value="DACNV"/>
</dbReference>
<protein>
    <recommendedName>
        <fullName evidence="1">Probable sensor domain-containing protein</fullName>
    </recommendedName>
</protein>
<dbReference type="RefSeq" id="WP_053231288.1">
    <property type="nucleotide sequence ID" value="NZ_CP011125.1"/>
</dbReference>